<proteinExistence type="predicted"/>
<protein>
    <submittedName>
        <fullName evidence="1">Starch-binding associating with outer membrane</fullName>
    </submittedName>
</protein>
<keyword evidence="2" id="KW-1185">Reference proteome</keyword>
<dbReference type="Proteomes" id="UP000236725">
    <property type="component" value="Unassembled WGS sequence"/>
</dbReference>
<name>A0A8G2BWI6_9BACT</name>
<dbReference type="RefSeq" id="WP_103983383.1">
    <property type="nucleotide sequence ID" value="NZ_FNVS01000009.1"/>
</dbReference>
<dbReference type="EMBL" id="FNVS01000009">
    <property type="protein sequence ID" value="SEF89450.1"/>
    <property type="molecule type" value="Genomic_DNA"/>
</dbReference>
<comment type="caution">
    <text evidence="1">The sequence shown here is derived from an EMBL/GenBank/DDBJ whole genome shotgun (WGS) entry which is preliminary data.</text>
</comment>
<dbReference type="AlphaFoldDB" id="A0A8G2BWI6"/>
<sequence length="529" mass="59114">MKNKIKNIFTIGLFACLLSGCTDSFVELNKNPLASSSLNPELVFPFVTWKVTNIAWDNYQLGDQLGVALYAQYIANTSTGYSVDRYVYEDAYPTGGLWGPHYTGVMKNIKMVGSQITENPHSVQTYQLMRIILAYSSAKMTDIYGDMPYSEAGINIEQPKYDSQKDIYNDVFKELREAVEVLQSGLKGQNALGNSDFIYNGDVSKWIKFANSIRLRCAIRLSFIDPEKARQEGEAALAAGVMSSIDDGATCMTNKDDWNSLGYPLITISHWGEFRVSATLVDILENTGTVVDPRETLYIGKTKLFVTEGKGAAYKGVPNGLPADQLAMPGYTLDENSNVHGMMFFPNWNTAGVDPTSVWITKRYPVMRYSEVCFLKAEAALRGWNGAGNAKGNYEEGIRTSFAESRDGIDTKLLDLTKDETYITTGNVAWDVSGDFESNLKKIITQKWIALYPVGAEAWAEFRRTGYPDLKPIVRCDDSNIKPGEFIKKIYYPDEERRINKAHATDKNLNNGKGDGGHVRVWWDTGRCK</sequence>
<evidence type="ECO:0000313" key="2">
    <source>
        <dbReference type="Proteomes" id="UP000236725"/>
    </source>
</evidence>
<organism evidence="1 2">
    <name type="scientific">Parabacteroides chinchillae</name>
    <dbReference type="NCBI Taxonomy" id="871327"/>
    <lineage>
        <taxon>Bacteria</taxon>
        <taxon>Pseudomonadati</taxon>
        <taxon>Bacteroidota</taxon>
        <taxon>Bacteroidia</taxon>
        <taxon>Bacteroidales</taxon>
        <taxon>Tannerellaceae</taxon>
        <taxon>Parabacteroides</taxon>
    </lineage>
</organism>
<dbReference type="SUPFAM" id="SSF48452">
    <property type="entry name" value="TPR-like"/>
    <property type="match status" value="1"/>
</dbReference>
<accession>A0A8G2BWI6</accession>
<dbReference type="InterPro" id="IPR024302">
    <property type="entry name" value="SusD-like"/>
</dbReference>
<evidence type="ECO:0000313" key="1">
    <source>
        <dbReference type="EMBL" id="SEF89450.1"/>
    </source>
</evidence>
<gene>
    <name evidence="1" type="ORF">SAMN05444001_10918</name>
</gene>
<dbReference type="InterPro" id="IPR011990">
    <property type="entry name" value="TPR-like_helical_dom_sf"/>
</dbReference>
<dbReference type="PROSITE" id="PS51257">
    <property type="entry name" value="PROKAR_LIPOPROTEIN"/>
    <property type="match status" value="1"/>
</dbReference>
<dbReference type="Gene3D" id="1.25.40.390">
    <property type="match status" value="1"/>
</dbReference>
<dbReference type="Pfam" id="PF12741">
    <property type="entry name" value="SusD-like"/>
    <property type="match status" value="1"/>
</dbReference>
<reference evidence="1 2" key="1">
    <citation type="submission" date="2016-10" db="EMBL/GenBank/DDBJ databases">
        <authorList>
            <person name="Varghese N."/>
            <person name="Submissions S."/>
        </authorList>
    </citation>
    <scope>NUCLEOTIDE SEQUENCE [LARGE SCALE GENOMIC DNA]</scope>
    <source>
        <strain evidence="1 2">DSM 29073</strain>
    </source>
</reference>